<protein>
    <submittedName>
        <fullName evidence="2">ROK family transcriptional regulator</fullName>
    </submittedName>
</protein>
<sequence>MTAKSATLATLRELNARAVLDALVREPRLSRAEVARRLGMSKPTANHVIEALVAAGLVREAARPTDGLHYGAVFYEPAFDAGHLLGIDLGAGVVRGALADLNGTVLARYDHPRSGTGAEALRADAAAVLEQVTRLAETTPETVLGTVAAVAGIVEPGSGRIRVSSEPEWEDHPIVDTLSPVLPHLLDVDNDVNLAALGELRRGAGRESGDFAFLSLGSGVGAGLVLDGRLRRGHHGAAGEVDYPGRLPFAPESPAADSLRDLIATAHRAESRAGRIPPGQEPPTPQTLFEQARQGNGFALRTVAEQARRVAASIAMIALVVDVPLVVVGGELGADGAVLLDPLRTRLKEMVPFPPRVQISELGDAAVLVGAVSVAAATVWPRLVTERLTGAI</sequence>
<dbReference type="InterPro" id="IPR011991">
    <property type="entry name" value="ArsR-like_HTH"/>
</dbReference>
<dbReference type="Gene3D" id="3.30.420.40">
    <property type="match status" value="2"/>
</dbReference>
<comment type="similarity">
    <text evidence="1">Belongs to the ROK (NagC/XylR) family.</text>
</comment>
<evidence type="ECO:0000256" key="1">
    <source>
        <dbReference type="ARBA" id="ARBA00006479"/>
    </source>
</evidence>
<dbReference type="InterPro" id="IPR043129">
    <property type="entry name" value="ATPase_NBD"/>
</dbReference>
<accession>A0ABP5FFP1</accession>
<proteinExistence type="inferred from homology"/>
<organism evidence="2 3">
    <name type="scientific">Catenulispora yoronensis</name>
    <dbReference type="NCBI Taxonomy" id="450799"/>
    <lineage>
        <taxon>Bacteria</taxon>
        <taxon>Bacillati</taxon>
        <taxon>Actinomycetota</taxon>
        <taxon>Actinomycetes</taxon>
        <taxon>Catenulisporales</taxon>
        <taxon>Catenulisporaceae</taxon>
        <taxon>Catenulispora</taxon>
    </lineage>
</organism>
<dbReference type="InterPro" id="IPR036388">
    <property type="entry name" value="WH-like_DNA-bd_sf"/>
</dbReference>
<dbReference type="SUPFAM" id="SSF53067">
    <property type="entry name" value="Actin-like ATPase domain"/>
    <property type="match status" value="1"/>
</dbReference>
<dbReference type="PANTHER" id="PTHR18964:SF149">
    <property type="entry name" value="BIFUNCTIONAL UDP-N-ACETYLGLUCOSAMINE 2-EPIMERASE_N-ACETYLMANNOSAMINE KINASE"/>
    <property type="match status" value="1"/>
</dbReference>
<evidence type="ECO:0000313" key="3">
    <source>
        <dbReference type="Proteomes" id="UP001500751"/>
    </source>
</evidence>
<dbReference type="Pfam" id="PF13412">
    <property type="entry name" value="HTH_24"/>
    <property type="match status" value="1"/>
</dbReference>
<dbReference type="InterPro" id="IPR000600">
    <property type="entry name" value="ROK"/>
</dbReference>
<dbReference type="EMBL" id="BAAAQN010000011">
    <property type="protein sequence ID" value="GAA2025684.1"/>
    <property type="molecule type" value="Genomic_DNA"/>
</dbReference>
<dbReference type="RefSeq" id="WP_344665692.1">
    <property type="nucleotide sequence ID" value="NZ_BAAAQN010000011.1"/>
</dbReference>
<name>A0ABP5FFP1_9ACTN</name>
<dbReference type="SUPFAM" id="SSF46785">
    <property type="entry name" value="Winged helix' DNA-binding domain"/>
    <property type="match status" value="1"/>
</dbReference>
<gene>
    <name evidence="2" type="ORF">GCM10009839_24870</name>
</gene>
<comment type="caution">
    <text evidence="2">The sequence shown here is derived from an EMBL/GenBank/DDBJ whole genome shotgun (WGS) entry which is preliminary data.</text>
</comment>
<dbReference type="PANTHER" id="PTHR18964">
    <property type="entry name" value="ROK (REPRESSOR, ORF, KINASE) FAMILY"/>
    <property type="match status" value="1"/>
</dbReference>
<dbReference type="Pfam" id="PF00480">
    <property type="entry name" value="ROK"/>
    <property type="match status" value="1"/>
</dbReference>
<dbReference type="Proteomes" id="UP001500751">
    <property type="component" value="Unassembled WGS sequence"/>
</dbReference>
<dbReference type="InterPro" id="IPR036390">
    <property type="entry name" value="WH_DNA-bd_sf"/>
</dbReference>
<reference evidence="3" key="1">
    <citation type="journal article" date="2019" name="Int. J. Syst. Evol. Microbiol.">
        <title>The Global Catalogue of Microorganisms (GCM) 10K type strain sequencing project: providing services to taxonomists for standard genome sequencing and annotation.</title>
        <authorList>
            <consortium name="The Broad Institute Genomics Platform"/>
            <consortium name="The Broad Institute Genome Sequencing Center for Infectious Disease"/>
            <person name="Wu L."/>
            <person name="Ma J."/>
        </authorList>
    </citation>
    <scope>NUCLEOTIDE SEQUENCE [LARGE SCALE GENOMIC DNA]</scope>
    <source>
        <strain evidence="3">JCM 16014</strain>
    </source>
</reference>
<dbReference type="Gene3D" id="1.10.10.10">
    <property type="entry name" value="Winged helix-like DNA-binding domain superfamily/Winged helix DNA-binding domain"/>
    <property type="match status" value="1"/>
</dbReference>
<evidence type="ECO:0000313" key="2">
    <source>
        <dbReference type="EMBL" id="GAA2025684.1"/>
    </source>
</evidence>
<dbReference type="CDD" id="cd00090">
    <property type="entry name" value="HTH_ARSR"/>
    <property type="match status" value="1"/>
</dbReference>
<keyword evidence="3" id="KW-1185">Reference proteome</keyword>